<dbReference type="PROSITE" id="PS50026">
    <property type="entry name" value="EGF_3"/>
    <property type="match status" value="1"/>
</dbReference>
<accession>G1MWN1</accession>
<reference evidence="18" key="3">
    <citation type="submission" date="2025-09" db="UniProtKB">
        <authorList>
            <consortium name="Ensembl"/>
        </authorList>
    </citation>
    <scope>IDENTIFICATION</scope>
</reference>
<dbReference type="InterPro" id="IPR000742">
    <property type="entry name" value="EGF"/>
</dbReference>
<keyword evidence="7" id="KW-0812">Transmembrane</keyword>
<dbReference type="GO" id="GO:0008083">
    <property type="term" value="F:growth factor activity"/>
    <property type="evidence" value="ECO:0007669"/>
    <property type="project" value="UniProtKB-KW"/>
</dbReference>
<evidence type="ECO:0000313" key="18">
    <source>
        <dbReference type="Ensembl" id="ENSMGAP00000003182.3"/>
    </source>
</evidence>
<sequence>MRTDHEELCGTSYGSFCLNGGICYMIPTVPSPFCRCIENYTGARCEEVLLPSIKSQTKGKPPLQGQVPQSVVPTWLRLQAAMAATGYVTRAKRSQVIWSVSLSPLMTQREWLGTERHRKHDLNSPTFISFLPLEVVTRKNKMYLYSSTSPSSPLCGIHHVVLKKKLEKISGSEREENAECRFLISEIREKKVCKNKGGKENVNKSQFLGCLLHALASEKVVCILHTRRCKYSKTKKKRQSVTVYTVRSQGENRNVAAIRKQQRKMYYFLRTHVKKLEYE</sequence>
<feature type="disulfide bond" evidence="16">
    <location>
        <begin position="36"/>
        <end position="45"/>
    </location>
</feature>
<comment type="similarity">
    <text evidence="3">Belongs to the neuregulin family.</text>
</comment>
<comment type="subcellular location">
    <subcellularLocation>
        <location evidence="1">Cell membrane</location>
        <topology evidence="1">Single-pass type I membrane protein</topology>
    </subcellularLocation>
    <subcellularLocation>
        <location evidence="2">Secreted</location>
    </subcellularLocation>
</comment>
<keyword evidence="8" id="KW-1133">Transmembrane helix</keyword>
<dbReference type="AlphaFoldDB" id="G1MWN1"/>
<name>G1MWN1_MELGA</name>
<dbReference type="InParanoid" id="G1MWN1"/>
<keyword evidence="4" id="KW-1003">Cell membrane</keyword>
<organism evidence="18 19">
    <name type="scientific">Meleagris gallopavo</name>
    <name type="common">Wild turkey</name>
    <dbReference type="NCBI Taxonomy" id="9103"/>
    <lineage>
        <taxon>Eukaryota</taxon>
        <taxon>Metazoa</taxon>
        <taxon>Chordata</taxon>
        <taxon>Craniata</taxon>
        <taxon>Vertebrata</taxon>
        <taxon>Euteleostomi</taxon>
        <taxon>Archelosauria</taxon>
        <taxon>Archosauria</taxon>
        <taxon>Dinosauria</taxon>
        <taxon>Saurischia</taxon>
        <taxon>Theropoda</taxon>
        <taxon>Coelurosauria</taxon>
        <taxon>Aves</taxon>
        <taxon>Neognathae</taxon>
        <taxon>Galloanserae</taxon>
        <taxon>Galliformes</taxon>
        <taxon>Phasianidae</taxon>
        <taxon>Meleagridinae</taxon>
        <taxon>Meleagris</taxon>
    </lineage>
</organism>
<evidence type="ECO:0000256" key="14">
    <source>
        <dbReference type="ARBA" id="ARBA00063299"/>
    </source>
</evidence>
<dbReference type="Ensembl" id="ENSMGAT00000003879.3">
    <property type="protein sequence ID" value="ENSMGAP00000003182.3"/>
    <property type="gene ID" value="ENSMGAG00000003481.3"/>
</dbReference>
<evidence type="ECO:0000256" key="12">
    <source>
        <dbReference type="ARBA" id="ARBA00023180"/>
    </source>
</evidence>
<comment type="function">
    <text evidence="13">Low affinity ligand for the ERBB4 tyrosine kinase receptor. Concomitantly recruits ERBB1 and ERBB2 coreceptors, resulting in ligand-stimulated tyrosine phosphorylation and activation of the ERBB receptors. Does not bind to the ERBB1, ERBB2 and ERBB3 receptors.</text>
</comment>
<evidence type="ECO:0000256" key="13">
    <source>
        <dbReference type="ARBA" id="ARBA00054375"/>
    </source>
</evidence>
<dbReference type="SUPFAM" id="SSF57196">
    <property type="entry name" value="EGF/Laminin"/>
    <property type="match status" value="1"/>
</dbReference>
<keyword evidence="19" id="KW-1185">Reference proteome</keyword>
<keyword evidence="6 16" id="KW-0245">EGF-like domain</keyword>
<comment type="subunit">
    <text evidence="14">Interacts with ERBB4.</text>
</comment>
<evidence type="ECO:0000256" key="1">
    <source>
        <dbReference type="ARBA" id="ARBA00004251"/>
    </source>
</evidence>
<gene>
    <name evidence="18" type="primary">NRG4</name>
</gene>
<evidence type="ECO:0000256" key="16">
    <source>
        <dbReference type="PROSITE-ProRule" id="PRU00076"/>
    </source>
</evidence>
<evidence type="ECO:0000256" key="11">
    <source>
        <dbReference type="ARBA" id="ARBA00023157"/>
    </source>
</evidence>
<evidence type="ECO:0000256" key="7">
    <source>
        <dbReference type="ARBA" id="ARBA00022692"/>
    </source>
</evidence>
<dbReference type="FunFam" id="2.10.25.10:FF:000356">
    <property type="entry name" value="pro-neuregulin-4, membrane-bound isoform"/>
    <property type="match status" value="1"/>
</dbReference>
<dbReference type="Gene3D" id="2.10.25.10">
    <property type="entry name" value="Laminin"/>
    <property type="match status" value="1"/>
</dbReference>
<evidence type="ECO:0000256" key="3">
    <source>
        <dbReference type="ARBA" id="ARBA00008216"/>
    </source>
</evidence>
<dbReference type="HOGENOM" id="CLU_171210_0_0_1"/>
<evidence type="ECO:0000256" key="5">
    <source>
        <dbReference type="ARBA" id="ARBA00022525"/>
    </source>
</evidence>
<keyword evidence="9" id="KW-0339">Growth factor</keyword>
<reference evidence="18" key="2">
    <citation type="submission" date="2025-08" db="UniProtKB">
        <authorList>
            <consortium name="Ensembl"/>
        </authorList>
    </citation>
    <scope>IDENTIFICATION</scope>
</reference>
<evidence type="ECO:0000259" key="17">
    <source>
        <dbReference type="PROSITE" id="PS50026"/>
    </source>
</evidence>
<feature type="domain" description="EGF-like" evidence="17">
    <location>
        <begin position="5"/>
        <end position="46"/>
    </location>
</feature>
<evidence type="ECO:0000256" key="8">
    <source>
        <dbReference type="ARBA" id="ARBA00022989"/>
    </source>
</evidence>
<evidence type="ECO:0000256" key="9">
    <source>
        <dbReference type="ARBA" id="ARBA00023030"/>
    </source>
</evidence>
<proteinExistence type="inferred from homology"/>
<evidence type="ECO:0000256" key="10">
    <source>
        <dbReference type="ARBA" id="ARBA00023136"/>
    </source>
</evidence>
<keyword evidence="10" id="KW-0472">Membrane</keyword>
<comment type="caution">
    <text evidence="16">Lacks conserved residue(s) required for the propagation of feature annotation.</text>
</comment>
<reference evidence="18 19" key="1">
    <citation type="journal article" date="2010" name="PLoS Biol.">
        <title>Multi-platform next-generation sequencing of the domestic turkey (Meleagris gallopavo): genome assembly and analysis.</title>
        <authorList>
            <person name="Dalloul R.A."/>
            <person name="Long J.A."/>
            <person name="Zimin A.V."/>
            <person name="Aslam L."/>
            <person name="Beal K."/>
            <person name="Blomberg L.A."/>
            <person name="Bouffard P."/>
            <person name="Burt D.W."/>
            <person name="Crasta O."/>
            <person name="Crooijmans R.P."/>
            <person name="Cooper K."/>
            <person name="Coulombe R.A."/>
            <person name="De S."/>
            <person name="Delany M.E."/>
            <person name="Dodgson J.B."/>
            <person name="Dong J.J."/>
            <person name="Evans C."/>
            <person name="Frederickson K.M."/>
            <person name="Flicek P."/>
            <person name="Florea L."/>
            <person name="Folkerts O."/>
            <person name="Groenen M.A."/>
            <person name="Harkins T.T."/>
            <person name="Herrero J."/>
            <person name="Hoffmann S."/>
            <person name="Megens H.J."/>
            <person name="Jiang A."/>
            <person name="de Jong P."/>
            <person name="Kaiser P."/>
            <person name="Kim H."/>
            <person name="Kim K.W."/>
            <person name="Kim S."/>
            <person name="Langenberger D."/>
            <person name="Lee M.K."/>
            <person name="Lee T."/>
            <person name="Mane S."/>
            <person name="Marcais G."/>
            <person name="Marz M."/>
            <person name="McElroy A.P."/>
            <person name="Modise T."/>
            <person name="Nefedov M."/>
            <person name="Notredame C."/>
            <person name="Paton I.R."/>
            <person name="Payne W.S."/>
            <person name="Pertea G."/>
            <person name="Prickett D."/>
            <person name="Puiu D."/>
            <person name="Qioa D."/>
            <person name="Raineri E."/>
            <person name="Ruffier M."/>
            <person name="Salzberg S.L."/>
            <person name="Schatz M.C."/>
            <person name="Scheuring C."/>
            <person name="Schmidt C.J."/>
            <person name="Schroeder S."/>
            <person name="Searle S.M."/>
            <person name="Smith E.J."/>
            <person name="Smith J."/>
            <person name="Sonstegard T.S."/>
            <person name="Stadler P.F."/>
            <person name="Tafer H."/>
            <person name="Tu Z.J."/>
            <person name="Van Tassell C.P."/>
            <person name="Vilella A.J."/>
            <person name="Williams K.P."/>
            <person name="Yorke J.A."/>
            <person name="Zhang L."/>
            <person name="Zhang H.B."/>
            <person name="Zhang X."/>
            <person name="Zhang Y."/>
            <person name="Reed K.M."/>
        </authorList>
    </citation>
    <scope>NUCLEOTIDE SEQUENCE [LARGE SCALE GENOMIC DNA]</scope>
</reference>
<dbReference type="Bgee" id="ENSMGAG00000003481">
    <property type="expression patterns" value="Expressed in pectoralis major and 17 other cell types or tissues"/>
</dbReference>
<keyword evidence="11 16" id="KW-1015">Disulfide bond</keyword>
<keyword evidence="5" id="KW-0964">Secreted</keyword>
<dbReference type="Proteomes" id="UP000001645">
    <property type="component" value="Chromosome 12"/>
</dbReference>
<evidence type="ECO:0000313" key="19">
    <source>
        <dbReference type="Proteomes" id="UP000001645"/>
    </source>
</evidence>
<protein>
    <recommendedName>
        <fullName evidence="15">Pro-neuregulin-4, membrane-bound isoform</fullName>
    </recommendedName>
</protein>
<dbReference type="GeneTree" id="ENSGT00390000014815"/>
<dbReference type="CDD" id="cd00054">
    <property type="entry name" value="EGF_CA"/>
    <property type="match status" value="1"/>
</dbReference>
<dbReference type="PROSITE" id="PS00022">
    <property type="entry name" value="EGF_1"/>
    <property type="match status" value="1"/>
</dbReference>
<dbReference type="GO" id="GO:0005886">
    <property type="term" value="C:plasma membrane"/>
    <property type="evidence" value="ECO:0007669"/>
    <property type="project" value="UniProtKB-SubCell"/>
</dbReference>
<evidence type="ECO:0000256" key="6">
    <source>
        <dbReference type="ARBA" id="ARBA00022536"/>
    </source>
</evidence>
<feature type="disulfide bond" evidence="16">
    <location>
        <begin position="17"/>
        <end position="34"/>
    </location>
</feature>
<dbReference type="GO" id="GO:0005576">
    <property type="term" value="C:extracellular region"/>
    <property type="evidence" value="ECO:0007669"/>
    <property type="project" value="UniProtKB-SubCell"/>
</dbReference>
<keyword evidence="12" id="KW-0325">Glycoprotein</keyword>
<evidence type="ECO:0000256" key="2">
    <source>
        <dbReference type="ARBA" id="ARBA00004613"/>
    </source>
</evidence>
<evidence type="ECO:0000256" key="15">
    <source>
        <dbReference type="ARBA" id="ARBA00073762"/>
    </source>
</evidence>
<evidence type="ECO:0000256" key="4">
    <source>
        <dbReference type="ARBA" id="ARBA00022475"/>
    </source>
</evidence>